<dbReference type="Proteomes" id="UP001152797">
    <property type="component" value="Unassembled WGS sequence"/>
</dbReference>
<evidence type="ECO:0000313" key="8">
    <source>
        <dbReference type="EMBL" id="CAL1132560.1"/>
    </source>
</evidence>
<sequence length="554" mass="64215">MEDDYAHPYEDSIEKFTTYEDYLDSQITPQDRFYLEEDELARQLVEIGCRKGEVLTREDFAARREAAENAKKARLQNAPKVLASAQKNLTDFPVLRHLAMREELVRSGKLSTIIFIRDKNHRGQEISGYIDYGHRLKTENFEPYFDRKKRLLPKSSDLSFYNWDTQHSTSNESPNFQILPDHEQGLLFKNKRDRKAPGLNLCSLVPGDQRGPQVRARRQLQALGGPLIHLVHMVHMAHIPSSLIGTAVGGFLALPSLLQPQTDAENPLTLDFLMEIDQKNQVILQQICLCIKAASAWLNGFAAFVSCRPFQAQQGVRQLSVLARQGAASPVARTGQKLIIRLPKAFGFQNASDIPKESVIHPLKSRARDQRKRFWELAKAGHNVSEVFVRYEGKTPWKRIGEIAHSRGDFREAIQCQYNYLIKRSYKLYRKFRYFYSGEYPVQFGYTDTEGKLVPVDDGPLELGTEPAEMKEMLYRSGFFPAEKPRYWRHIQRNLKDKYESKKDFHRKKFWLTRRKFNTRLAAHKWYDPNKYRGRYMQVQKPKRGIVAGTGPSR</sequence>
<comment type="subcellular location">
    <subcellularLocation>
        <location evidence="3">Cytoplasm</location>
    </subcellularLocation>
    <subcellularLocation>
        <location evidence="2">Nucleus</location>
    </subcellularLocation>
</comment>
<evidence type="ECO:0000313" key="7">
    <source>
        <dbReference type="EMBL" id="CAI3979185.1"/>
    </source>
</evidence>
<dbReference type="PANTHER" id="PTHR33588">
    <property type="entry name" value="CILIA- AND FLAGELLA-ASSOCIATED PROTEIN 299"/>
    <property type="match status" value="1"/>
</dbReference>
<keyword evidence="9" id="KW-1185">Reference proteome</keyword>
<dbReference type="PANTHER" id="PTHR33588:SF1">
    <property type="entry name" value="CILIA- AND FLAGELLA-ASSOCIATED PROTEIN 299"/>
    <property type="match status" value="1"/>
</dbReference>
<dbReference type="Pfam" id="PF20133">
    <property type="entry name" value="HHL1-like"/>
    <property type="match status" value="1"/>
</dbReference>
<dbReference type="OrthoDB" id="2136125at2759"/>
<evidence type="ECO:0000256" key="1">
    <source>
        <dbReference type="ARBA" id="ARBA00003056"/>
    </source>
</evidence>
<gene>
    <name evidence="7" type="ORF">C1SCF055_LOCUS7157</name>
</gene>
<dbReference type="EMBL" id="CAMXCT030000465">
    <property type="protein sequence ID" value="CAL4766497.1"/>
    <property type="molecule type" value="Genomic_DNA"/>
</dbReference>
<comment type="function">
    <text evidence="1">May be involved in spermatogenesis.</text>
</comment>
<dbReference type="InterPro" id="IPR027887">
    <property type="entry name" value="DUF4464"/>
</dbReference>
<accession>A0A9P1BTM2</accession>
<reference evidence="8" key="2">
    <citation type="submission" date="2024-04" db="EMBL/GenBank/DDBJ databases">
        <authorList>
            <person name="Chen Y."/>
            <person name="Shah S."/>
            <person name="Dougan E. K."/>
            <person name="Thang M."/>
            <person name="Chan C."/>
        </authorList>
    </citation>
    <scope>NUCLEOTIDE SEQUENCE [LARGE SCALE GENOMIC DNA]</scope>
</reference>
<dbReference type="GO" id="GO:0005737">
    <property type="term" value="C:cytoplasm"/>
    <property type="evidence" value="ECO:0007669"/>
    <property type="project" value="UniProtKB-SubCell"/>
</dbReference>
<evidence type="ECO:0000256" key="3">
    <source>
        <dbReference type="ARBA" id="ARBA00004496"/>
    </source>
</evidence>
<evidence type="ECO:0000313" key="9">
    <source>
        <dbReference type="Proteomes" id="UP001152797"/>
    </source>
</evidence>
<comment type="caution">
    <text evidence="7">The sequence shown here is derived from an EMBL/GenBank/DDBJ whole genome shotgun (WGS) entry which is preliminary data.</text>
</comment>
<dbReference type="EMBL" id="CAMXCT010000465">
    <property type="protein sequence ID" value="CAI3979185.1"/>
    <property type="molecule type" value="Genomic_DNA"/>
</dbReference>
<proteinExistence type="predicted"/>
<name>A0A9P1BTM2_9DINO</name>
<reference evidence="7" key="1">
    <citation type="submission" date="2022-10" db="EMBL/GenBank/DDBJ databases">
        <authorList>
            <person name="Chen Y."/>
            <person name="Dougan E. K."/>
            <person name="Chan C."/>
            <person name="Rhodes N."/>
            <person name="Thang M."/>
        </authorList>
    </citation>
    <scope>NUCLEOTIDE SEQUENCE</scope>
</reference>
<dbReference type="Pfam" id="PF14713">
    <property type="entry name" value="DUF4464"/>
    <property type="match status" value="1"/>
</dbReference>
<evidence type="ECO:0000256" key="5">
    <source>
        <dbReference type="ARBA" id="ARBA00022490"/>
    </source>
</evidence>
<evidence type="ECO:0000256" key="2">
    <source>
        <dbReference type="ARBA" id="ARBA00004123"/>
    </source>
</evidence>
<protein>
    <recommendedName>
        <fullName evidence="4">Cilia- and flagella-associated protein 299</fullName>
    </recommendedName>
</protein>
<dbReference type="InterPro" id="IPR045388">
    <property type="entry name" value="HHL1-like"/>
</dbReference>
<dbReference type="EMBL" id="CAMXCT020000465">
    <property type="protein sequence ID" value="CAL1132560.1"/>
    <property type="molecule type" value="Genomic_DNA"/>
</dbReference>
<keyword evidence="6" id="KW-0539">Nucleus</keyword>
<evidence type="ECO:0000256" key="4">
    <source>
        <dbReference type="ARBA" id="ARBA00021436"/>
    </source>
</evidence>
<dbReference type="AlphaFoldDB" id="A0A9P1BTM2"/>
<dbReference type="GO" id="GO:0005634">
    <property type="term" value="C:nucleus"/>
    <property type="evidence" value="ECO:0007669"/>
    <property type="project" value="UniProtKB-SubCell"/>
</dbReference>
<evidence type="ECO:0000256" key="6">
    <source>
        <dbReference type="ARBA" id="ARBA00023242"/>
    </source>
</evidence>
<keyword evidence="5" id="KW-0963">Cytoplasm</keyword>
<organism evidence="7">
    <name type="scientific">Cladocopium goreaui</name>
    <dbReference type="NCBI Taxonomy" id="2562237"/>
    <lineage>
        <taxon>Eukaryota</taxon>
        <taxon>Sar</taxon>
        <taxon>Alveolata</taxon>
        <taxon>Dinophyceae</taxon>
        <taxon>Suessiales</taxon>
        <taxon>Symbiodiniaceae</taxon>
        <taxon>Cladocopium</taxon>
    </lineage>
</organism>